<dbReference type="AlphaFoldDB" id="A0AAV3ZVY0"/>
<gene>
    <name evidence="1" type="ORF">PoB_002510400</name>
</gene>
<protein>
    <submittedName>
        <fullName evidence="1">Uncharacterized protein</fullName>
    </submittedName>
</protein>
<dbReference type="Proteomes" id="UP000735302">
    <property type="component" value="Unassembled WGS sequence"/>
</dbReference>
<keyword evidence="2" id="KW-1185">Reference proteome</keyword>
<sequence length="115" mass="12878">MVHFCPRSSGIENRKQQKALMTPCVSTRACVKRASGRRPRCSLGVDHCGQRLYICSVRQLARASLKAIESQCCSHQRVCVCVCDVTECVLTSVTTAVPKLANVKIRRWEVFLYSC</sequence>
<comment type="caution">
    <text evidence="1">The sequence shown here is derived from an EMBL/GenBank/DDBJ whole genome shotgun (WGS) entry which is preliminary data.</text>
</comment>
<accession>A0AAV3ZVY0</accession>
<reference evidence="1 2" key="1">
    <citation type="journal article" date="2021" name="Elife">
        <title>Chloroplast acquisition without the gene transfer in kleptoplastic sea slugs, Plakobranchus ocellatus.</title>
        <authorList>
            <person name="Maeda T."/>
            <person name="Takahashi S."/>
            <person name="Yoshida T."/>
            <person name="Shimamura S."/>
            <person name="Takaki Y."/>
            <person name="Nagai Y."/>
            <person name="Toyoda A."/>
            <person name="Suzuki Y."/>
            <person name="Arimoto A."/>
            <person name="Ishii H."/>
            <person name="Satoh N."/>
            <person name="Nishiyama T."/>
            <person name="Hasebe M."/>
            <person name="Maruyama T."/>
            <person name="Minagawa J."/>
            <person name="Obokata J."/>
            <person name="Shigenobu S."/>
        </authorList>
    </citation>
    <scope>NUCLEOTIDE SEQUENCE [LARGE SCALE GENOMIC DNA]</scope>
</reference>
<evidence type="ECO:0000313" key="1">
    <source>
        <dbReference type="EMBL" id="GFN98598.1"/>
    </source>
</evidence>
<dbReference type="EMBL" id="BLXT01002861">
    <property type="protein sequence ID" value="GFN98598.1"/>
    <property type="molecule type" value="Genomic_DNA"/>
</dbReference>
<name>A0AAV3ZVY0_9GAST</name>
<evidence type="ECO:0000313" key="2">
    <source>
        <dbReference type="Proteomes" id="UP000735302"/>
    </source>
</evidence>
<proteinExistence type="predicted"/>
<organism evidence="1 2">
    <name type="scientific">Plakobranchus ocellatus</name>
    <dbReference type="NCBI Taxonomy" id="259542"/>
    <lineage>
        <taxon>Eukaryota</taxon>
        <taxon>Metazoa</taxon>
        <taxon>Spiralia</taxon>
        <taxon>Lophotrochozoa</taxon>
        <taxon>Mollusca</taxon>
        <taxon>Gastropoda</taxon>
        <taxon>Heterobranchia</taxon>
        <taxon>Euthyneura</taxon>
        <taxon>Panpulmonata</taxon>
        <taxon>Sacoglossa</taxon>
        <taxon>Placobranchoidea</taxon>
        <taxon>Plakobranchidae</taxon>
        <taxon>Plakobranchus</taxon>
    </lineage>
</organism>